<keyword evidence="6" id="KW-1185">Reference proteome</keyword>
<dbReference type="PANTHER" id="PTHR15715:SF37">
    <property type="entry name" value="LD47843P"/>
    <property type="match status" value="1"/>
</dbReference>
<dbReference type="Gene3D" id="2.60.200.20">
    <property type="match status" value="1"/>
</dbReference>
<reference evidence="5 6" key="1">
    <citation type="submission" date="2018-05" db="EMBL/GenBank/DDBJ databases">
        <title>Genome sequencing and assembly of the regulated plant pathogen Lachnellula willkommii and related sister species for the development of diagnostic species identification markers.</title>
        <authorList>
            <person name="Giroux E."/>
            <person name="Bilodeau G."/>
        </authorList>
    </citation>
    <scope>NUCLEOTIDE SEQUENCE [LARGE SCALE GENOMIC DNA]</scope>
    <source>
        <strain evidence="5 6">CBS 268.59</strain>
    </source>
</reference>
<keyword evidence="3" id="KW-0812">Transmembrane</keyword>
<feature type="domain" description="FHA" evidence="4">
    <location>
        <begin position="196"/>
        <end position="253"/>
    </location>
</feature>
<feature type="region of interest" description="Disordered" evidence="2">
    <location>
        <begin position="558"/>
        <end position="599"/>
    </location>
</feature>
<dbReference type="OrthoDB" id="687730at2759"/>
<gene>
    <name evidence="5" type="primary">SPBC3H7.13</name>
    <name evidence="5" type="ORF">LSUE1_G007017</name>
</gene>
<dbReference type="InterPro" id="IPR008984">
    <property type="entry name" value="SMAD_FHA_dom_sf"/>
</dbReference>
<feature type="coiled-coil region" evidence="1">
    <location>
        <begin position="602"/>
        <end position="636"/>
    </location>
</feature>
<dbReference type="FunFam" id="2.60.200.20:FF:000127">
    <property type="entry name" value="Uncharacterized protein C3H7.13"/>
    <property type="match status" value="1"/>
</dbReference>
<dbReference type="PANTHER" id="PTHR15715">
    <property type="entry name" value="CENTROSOMAL PROTEIN OF 170 KDA"/>
    <property type="match status" value="1"/>
</dbReference>
<evidence type="ECO:0000256" key="3">
    <source>
        <dbReference type="SAM" id="Phobius"/>
    </source>
</evidence>
<keyword evidence="3" id="KW-0472">Membrane</keyword>
<dbReference type="PROSITE" id="PS50006">
    <property type="entry name" value="FHA_DOMAIN"/>
    <property type="match status" value="1"/>
</dbReference>
<evidence type="ECO:0000259" key="4">
    <source>
        <dbReference type="PROSITE" id="PS50006"/>
    </source>
</evidence>
<evidence type="ECO:0000256" key="2">
    <source>
        <dbReference type="SAM" id="MobiDB-lite"/>
    </source>
</evidence>
<dbReference type="GO" id="GO:0005737">
    <property type="term" value="C:cytoplasm"/>
    <property type="evidence" value="ECO:0007669"/>
    <property type="project" value="TreeGrafter"/>
</dbReference>
<feature type="compositionally biased region" description="Polar residues" evidence="2">
    <location>
        <begin position="123"/>
        <end position="138"/>
    </location>
</feature>
<feature type="compositionally biased region" description="Basic and acidic residues" evidence="2">
    <location>
        <begin position="652"/>
        <end position="674"/>
    </location>
</feature>
<feature type="compositionally biased region" description="Low complexity" evidence="2">
    <location>
        <begin position="576"/>
        <end position="592"/>
    </location>
</feature>
<evidence type="ECO:0000256" key="1">
    <source>
        <dbReference type="SAM" id="Coils"/>
    </source>
</evidence>
<evidence type="ECO:0000313" key="6">
    <source>
        <dbReference type="Proteomes" id="UP000469558"/>
    </source>
</evidence>
<feature type="compositionally biased region" description="Pro residues" evidence="2">
    <location>
        <begin position="450"/>
        <end position="462"/>
    </location>
</feature>
<evidence type="ECO:0000313" key="5">
    <source>
        <dbReference type="EMBL" id="TVY68779.1"/>
    </source>
</evidence>
<dbReference type="InterPro" id="IPR000253">
    <property type="entry name" value="FHA_dom"/>
</dbReference>
<keyword evidence="1" id="KW-0175">Coiled coil</keyword>
<feature type="region of interest" description="Disordered" evidence="2">
    <location>
        <begin position="652"/>
        <end position="677"/>
    </location>
</feature>
<feature type="transmembrane region" description="Helical" evidence="3">
    <location>
        <begin position="730"/>
        <end position="754"/>
    </location>
</feature>
<feature type="region of interest" description="Disordered" evidence="2">
    <location>
        <begin position="1"/>
        <end position="107"/>
    </location>
</feature>
<feature type="compositionally biased region" description="Polar residues" evidence="2">
    <location>
        <begin position="66"/>
        <end position="87"/>
    </location>
</feature>
<name>A0A8T9BX68_9HELO</name>
<feature type="compositionally biased region" description="Low complexity" evidence="2">
    <location>
        <begin position="50"/>
        <end position="65"/>
    </location>
</feature>
<dbReference type="SMART" id="SM00240">
    <property type="entry name" value="FHA"/>
    <property type="match status" value="1"/>
</dbReference>
<dbReference type="AlphaFoldDB" id="A0A8T9BX68"/>
<dbReference type="EMBL" id="QGMK01001429">
    <property type="protein sequence ID" value="TVY68779.1"/>
    <property type="molecule type" value="Genomic_DNA"/>
</dbReference>
<dbReference type="Proteomes" id="UP000469558">
    <property type="component" value="Unassembled WGS sequence"/>
</dbReference>
<feature type="region of interest" description="Disordered" evidence="2">
    <location>
        <begin position="420"/>
        <end position="504"/>
    </location>
</feature>
<sequence length="764" mass="82396">MTAVANPPSFQQNSRSPWGANVGQGGLNSMNADEVARMFMPRKSAQRANSSSSISSSSSSSSASSTGTVSQPPPQSNGVPMSSTSGDAGTFARKKPPRAGPWPTSKSEAIAGVSTARPQSILATNGSSAASSMTSIHQPSAVVPSQHILQSPAPQTNGSRPPAQPVGEGNPVLYLLSMNGTFERKTISVPYYPDSLRIGRQTNAKTVPTPANGFFDSKVLSRQHAEVWADRSGKIYIRDVKSSNGTFVNGARLSAENRDSEPHELQTQDHLELGIDIVSEDQKTVVHHKVAAKVEHSGYLGATNNVLDMNFGDLDPANGAMMVPSQGSMQMRGRTGSQGSVGGNGRLGPPISPAGSVAANQMSVMGQQRPMNFWLTPVTTEQIVKRLTHEMRIARLQTIDLGRADNFLGSMVAKDDLKENERVPIIDPPKAPQVNGSALPFRTDAKPRFSDPPAPPPQQPLPEKPDVARSAHPFEPSSPSLKRTNTERPRSVPNSSPIRQESSSQIIKLAEDLANAKKELDTQSARMRNLEEMLMKERHARELAEDLAKRLELQAEAQTNGHAKGGEASVMEEAFEPPSESTETTAVEPAETVDPKAISESSLLLERRLETMLVDMQELKEQMESFKTRAETAESERDADRKTLAEMVQKIREDEARRLSSTERARSPKGETPSHELVNGNIEGLKTALSPLLQKASLTNGNALAATDSKDPNHSAVSTLSRPPGSHDHLLYHATPYASMLGVVLFGMGLMAYLNGWQPPKVDR</sequence>
<dbReference type="SUPFAM" id="SSF49879">
    <property type="entry name" value="SMAD/FHA domain"/>
    <property type="match status" value="1"/>
</dbReference>
<feature type="region of interest" description="Disordered" evidence="2">
    <location>
        <begin position="705"/>
        <end position="724"/>
    </location>
</feature>
<comment type="caution">
    <text evidence="5">The sequence shown here is derived from an EMBL/GenBank/DDBJ whole genome shotgun (WGS) entry which is preliminary data.</text>
</comment>
<dbReference type="Pfam" id="PF00498">
    <property type="entry name" value="FHA"/>
    <property type="match status" value="1"/>
</dbReference>
<proteinExistence type="predicted"/>
<feature type="compositionally biased region" description="Polar residues" evidence="2">
    <location>
        <begin position="492"/>
        <end position="504"/>
    </location>
</feature>
<accession>A0A8T9BX68</accession>
<organism evidence="5 6">
    <name type="scientific">Lachnellula suecica</name>
    <dbReference type="NCBI Taxonomy" id="602035"/>
    <lineage>
        <taxon>Eukaryota</taxon>
        <taxon>Fungi</taxon>
        <taxon>Dikarya</taxon>
        <taxon>Ascomycota</taxon>
        <taxon>Pezizomycotina</taxon>
        <taxon>Leotiomycetes</taxon>
        <taxon>Helotiales</taxon>
        <taxon>Lachnaceae</taxon>
        <taxon>Lachnellula</taxon>
    </lineage>
</organism>
<keyword evidence="3" id="KW-1133">Transmembrane helix</keyword>
<feature type="region of interest" description="Disordered" evidence="2">
    <location>
        <begin position="123"/>
        <end position="143"/>
    </location>
</feature>
<dbReference type="InterPro" id="IPR051176">
    <property type="entry name" value="Cent_Immune-Sig_Mod"/>
</dbReference>
<protein>
    <recommendedName>
        <fullName evidence="4">FHA domain-containing protein</fullName>
    </recommendedName>
</protein>